<dbReference type="InterPro" id="IPR001106">
    <property type="entry name" value="Aromatic_Lyase"/>
</dbReference>
<reference evidence="2 3" key="1">
    <citation type="submission" date="2018-12" db="EMBL/GenBank/DDBJ databases">
        <authorList>
            <consortium name="Pathogen Informatics"/>
        </authorList>
    </citation>
    <scope>NUCLEOTIDE SEQUENCE [LARGE SCALE GENOMIC DNA]</scope>
    <source>
        <strain evidence="2 3">NCTC11214</strain>
    </source>
</reference>
<dbReference type="FunFam" id="1.10.275.10:FF:000005">
    <property type="entry name" value="Histidine ammonia-lyase"/>
    <property type="match status" value="1"/>
</dbReference>
<dbReference type="Proteomes" id="UP000281391">
    <property type="component" value="Chromosome"/>
</dbReference>
<gene>
    <name evidence="2" type="primary">hutH_2</name>
    <name evidence="2" type="ORF">NCTC11214_00704</name>
</gene>
<evidence type="ECO:0000313" key="2">
    <source>
        <dbReference type="EMBL" id="VDZ52423.1"/>
    </source>
</evidence>
<dbReference type="SUPFAM" id="SSF48557">
    <property type="entry name" value="L-aspartase-like"/>
    <property type="match status" value="1"/>
</dbReference>
<dbReference type="AlphaFoldDB" id="A0A447KLQ8"/>
<sequence>MHSVSGVEIDRQPLRWQDVVAVARDGAPLSLSPAAWARIDNAHGIVRQIVDGEQRAYGINTGLGALCNQALHSEQLAQLSRNTLLSHACGVGAPLSDSQTRAIVCCAVINYSHGKSGIQRPLVEALLALLNRGITPQVPAQGSVGYLTHMAHVGVALLGLGQVSYRGQIVAASQALAEEQIVLPPLGAKDGLCLVNGTPCMTGLACLALADAWSLLRWGRCTGCDEF</sequence>
<dbReference type="GO" id="GO:0004397">
    <property type="term" value="F:histidine ammonia-lyase activity"/>
    <property type="evidence" value="ECO:0007669"/>
    <property type="project" value="UniProtKB-EC"/>
</dbReference>
<keyword evidence="1 2" id="KW-0456">Lyase</keyword>
<dbReference type="EMBL" id="LR134117">
    <property type="protein sequence ID" value="VDZ52423.1"/>
    <property type="molecule type" value="Genomic_DNA"/>
</dbReference>
<proteinExistence type="predicted"/>
<dbReference type="InterPro" id="IPR008948">
    <property type="entry name" value="L-Aspartase-like"/>
</dbReference>
<dbReference type="EC" id="4.3.1.3" evidence="2"/>
<dbReference type="KEGG" id="sof:NCTC11214_00704"/>
<accession>A0A447KLQ8</accession>
<dbReference type="Gene3D" id="1.10.275.10">
    <property type="entry name" value="Fumarase/aspartase (N-terminal domain)"/>
    <property type="match status" value="1"/>
</dbReference>
<name>A0A447KLQ8_SEROD</name>
<organism evidence="2 3">
    <name type="scientific">Serratia odorifera</name>
    <dbReference type="NCBI Taxonomy" id="618"/>
    <lineage>
        <taxon>Bacteria</taxon>
        <taxon>Pseudomonadati</taxon>
        <taxon>Pseudomonadota</taxon>
        <taxon>Gammaproteobacteria</taxon>
        <taxon>Enterobacterales</taxon>
        <taxon>Yersiniaceae</taxon>
        <taxon>Serratia</taxon>
    </lineage>
</organism>
<dbReference type="PANTHER" id="PTHR10362">
    <property type="entry name" value="HISTIDINE AMMONIA-LYASE"/>
    <property type="match status" value="1"/>
</dbReference>
<evidence type="ECO:0000313" key="3">
    <source>
        <dbReference type="Proteomes" id="UP000281391"/>
    </source>
</evidence>
<protein>
    <submittedName>
        <fullName evidence="2">Histidine ammonia-lyase</fullName>
        <ecNumber evidence="2">4.3.1.3</ecNumber>
    </submittedName>
</protein>
<dbReference type="InterPro" id="IPR024083">
    <property type="entry name" value="Fumarase/histidase_N"/>
</dbReference>
<evidence type="ECO:0000256" key="1">
    <source>
        <dbReference type="ARBA" id="ARBA00023239"/>
    </source>
</evidence>
<dbReference type="Pfam" id="PF00221">
    <property type="entry name" value="Lyase_aromatic"/>
    <property type="match status" value="1"/>
</dbReference>